<organism evidence="1 2">
    <name type="scientific">Phytohabitans kaempferiae</name>
    <dbReference type="NCBI Taxonomy" id="1620943"/>
    <lineage>
        <taxon>Bacteria</taxon>
        <taxon>Bacillati</taxon>
        <taxon>Actinomycetota</taxon>
        <taxon>Actinomycetes</taxon>
        <taxon>Micromonosporales</taxon>
        <taxon>Micromonosporaceae</taxon>
    </lineage>
</organism>
<dbReference type="EMBL" id="JBHLUH010000081">
    <property type="protein sequence ID" value="MFC0533373.1"/>
    <property type="molecule type" value="Genomic_DNA"/>
</dbReference>
<dbReference type="InterPro" id="IPR024524">
    <property type="entry name" value="DUF3800"/>
</dbReference>
<dbReference type="RefSeq" id="WP_377260888.1">
    <property type="nucleotide sequence ID" value="NZ_JBHLUH010000081.1"/>
</dbReference>
<evidence type="ECO:0000313" key="1">
    <source>
        <dbReference type="EMBL" id="MFC0533373.1"/>
    </source>
</evidence>
<evidence type="ECO:0000313" key="2">
    <source>
        <dbReference type="Proteomes" id="UP001589867"/>
    </source>
</evidence>
<gene>
    <name evidence="1" type="ORF">ACFFIA_37795</name>
</gene>
<protein>
    <submittedName>
        <fullName evidence="1">DUF3800 domain-containing protein</fullName>
    </submittedName>
</protein>
<name>A0ABV6MG90_9ACTN</name>
<accession>A0ABV6MG90</accession>
<proteinExistence type="predicted"/>
<dbReference type="Proteomes" id="UP001589867">
    <property type="component" value="Unassembled WGS sequence"/>
</dbReference>
<sequence>MLHLCYLDESGGCEAPNSSPSATPVMVLLGMILDAASVPALTRDFLDLKRRHFPGRFTSGHALDHILVEVKGSEILQMTRSSSRNKRRQAERFRTELLDLAEAHQCRIVGRVWVKESTTGMDADSSYCYAVQDISRHFGQYMQLKDEVGVLIADGRSHGTNLQVAHSIFTQKWRTGGDPYASLREVPLFAASDNHAGLQIADLLASTLVFPMATAAYCPPRPGFVHSSAHYNSVRTSFGARLSQLQYRYRDETGKWRGGLVVSDRIAHQPGSRLFRL</sequence>
<reference evidence="1 2" key="1">
    <citation type="submission" date="2024-09" db="EMBL/GenBank/DDBJ databases">
        <authorList>
            <person name="Sun Q."/>
            <person name="Mori K."/>
        </authorList>
    </citation>
    <scope>NUCLEOTIDE SEQUENCE [LARGE SCALE GENOMIC DNA]</scope>
    <source>
        <strain evidence="1 2">TBRC 3947</strain>
    </source>
</reference>
<keyword evidence="2" id="KW-1185">Reference proteome</keyword>
<comment type="caution">
    <text evidence="1">The sequence shown here is derived from an EMBL/GenBank/DDBJ whole genome shotgun (WGS) entry which is preliminary data.</text>
</comment>
<dbReference type="Pfam" id="PF12686">
    <property type="entry name" value="DUF3800"/>
    <property type="match status" value="1"/>
</dbReference>